<organism evidence="2 3">
    <name type="scientific">Trifolium medium</name>
    <dbReference type="NCBI Taxonomy" id="97028"/>
    <lineage>
        <taxon>Eukaryota</taxon>
        <taxon>Viridiplantae</taxon>
        <taxon>Streptophyta</taxon>
        <taxon>Embryophyta</taxon>
        <taxon>Tracheophyta</taxon>
        <taxon>Spermatophyta</taxon>
        <taxon>Magnoliopsida</taxon>
        <taxon>eudicotyledons</taxon>
        <taxon>Gunneridae</taxon>
        <taxon>Pentapetalae</taxon>
        <taxon>rosids</taxon>
        <taxon>fabids</taxon>
        <taxon>Fabales</taxon>
        <taxon>Fabaceae</taxon>
        <taxon>Papilionoideae</taxon>
        <taxon>50 kb inversion clade</taxon>
        <taxon>NPAAA clade</taxon>
        <taxon>Hologalegina</taxon>
        <taxon>IRL clade</taxon>
        <taxon>Trifolieae</taxon>
        <taxon>Trifolium</taxon>
    </lineage>
</organism>
<evidence type="ECO:0000313" key="3">
    <source>
        <dbReference type="Proteomes" id="UP000265520"/>
    </source>
</evidence>
<reference evidence="2 3" key="1">
    <citation type="journal article" date="2018" name="Front. Plant Sci.">
        <title>Red Clover (Trifolium pratense) and Zigzag Clover (T. medium) - A Picture of Genomic Similarities and Differences.</title>
        <authorList>
            <person name="Dluhosova J."/>
            <person name="Istvanek J."/>
            <person name="Nedelnik J."/>
            <person name="Repkova J."/>
        </authorList>
    </citation>
    <scope>NUCLEOTIDE SEQUENCE [LARGE SCALE GENOMIC DNA]</scope>
    <source>
        <strain evidence="3">cv. 10/8</strain>
        <tissue evidence="2">Leaf</tissue>
    </source>
</reference>
<evidence type="ECO:0000313" key="2">
    <source>
        <dbReference type="EMBL" id="MCI57822.1"/>
    </source>
</evidence>
<feature type="region of interest" description="Disordered" evidence="1">
    <location>
        <begin position="1"/>
        <end position="20"/>
    </location>
</feature>
<proteinExistence type="predicted"/>
<dbReference type="Proteomes" id="UP000265520">
    <property type="component" value="Unassembled WGS sequence"/>
</dbReference>
<keyword evidence="3" id="KW-1185">Reference proteome</keyword>
<accession>A0A392TAB3</accession>
<dbReference type="EMBL" id="LXQA010535778">
    <property type="protein sequence ID" value="MCI57822.1"/>
    <property type="molecule type" value="Genomic_DNA"/>
</dbReference>
<feature type="non-terminal residue" evidence="2">
    <location>
        <position position="45"/>
    </location>
</feature>
<dbReference type="AlphaFoldDB" id="A0A392TAB3"/>
<comment type="caution">
    <text evidence="2">The sequence shown here is derived from an EMBL/GenBank/DDBJ whole genome shotgun (WGS) entry which is preliminary data.</text>
</comment>
<evidence type="ECO:0000256" key="1">
    <source>
        <dbReference type="SAM" id="MobiDB-lite"/>
    </source>
</evidence>
<name>A0A392TAB3_9FABA</name>
<feature type="compositionally biased region" description="Basic and acidic residues" evidence="1">
    <location>
        <begin position="1"/>
        <end position="11"/>
    </location>
</feature>
<sequence>MKAPVDKDPRGPRASNPTIRIRAKSNRVINTIAGGFSGGGEFNSA</sequence>
<protein>
    <submittedName>
        <fullName evidence="2">Uncharacterized protein</fullName>
    </submittedName>
</protein>